<feature type="transmembrane region" description="Helical" evidence="1">
    <location>
        <begin position="28"/>
        <end position="46"/>
    </location>
</feature>
<keyword evidence="1" id="KW-0472">Membrane</keyword>
<dbReference type="InterPro" id="IPR025588">
    <property type="entry name" value="YcxB-like_C"/>
</dbReference>
<name>A0ABY6J3E6_9BACT</name>
<feature type="domain" description="YcxB-like C-terminal" evidence="2">
    <location>
        <begin position="93"/>
        <end position="152"/>
    </location>
</feature>
<organism evidence="3 4">
    <name type="scientific">Chitinophaga horti</name>
    <dbReference type="NCBI Taxonomy" id="2920382"/>
    <lineage>
        <taxon>Bacteria</taxon>
        <taxon>Pseudomonadati</taxon>
        <taxon>Bacteroidota</taxon>
        <taxon>Chitinophagia</taxon>
        <taxon>Chitinophagales</taxon>
        <taxon>Chitinophagaceae</taxon>
        <taxon>Chitinophaga</taxon>
    </lineage>
</organism>
<protein>
    <submittedName>
        <fullName evidence="3">YcxB family protein</fullName>
    </submittedName>
</protein>
<evidence type="ECO:0000313" key="3">
    <source>
        <dbReference type="EMBL" id="UYQ93157.1"/>
    </source>
</evidence>
<dbReference type="Proteomes" id="UP001162741">
    <property type="component" value="Chromosome"/>
</dbReference>
<keyword evidence="1" id="KW-1133">Transmembrane helix</keyword>
<keyword evidence="1" id="KW-0812">Transmembrane</keyword>
<dbReference type="RefSeq" id="WP_264281282.1">
    <property type="nucleotide sequence ID" value="NZ_CP107006.1"/>
</dbReference>
<dbReference type="EMBL" id="CP107006">
    <property type="protein sequence ID" value="UYQ93157.1"/>
    <property type="molecule type" value="Genomic_DNA"/>
</dbReference>
<evidence type="ECO:0000313" key="4">
    <source>
        <dbReference type="Proteomes" id="UP001162741"/>
    </source>
</evidence>
<keyword evidence="4" id="KW-1185">Reference proteome</keyword>
<sequence length="163" mass="19093">MHIQFSYNRHDVINALRSHFMRRGEIKVFRNTFAILLLATIAGYVFNLVSVSAVMGILVMILLIGSVFWFLLPISIYNKSNTFKESIRLGYNEHQMTIGTEIGDRPLSWSNFSQIVETPTFFFLYRDKKSFFLVPLSAFRTENEIDDFRELLKNKFDSYQVAR</sequence>
<feature type="transmembrane region" description="Helical" evidence="1">
    <location>
        <begin position="52"/>
        <end position="72"/>
    </location>
</feature>
<evidence type="ECO:0000259" key="2">
    <source>
        <dbReference type="Pfam" id="PF14317"/>
    </source>
</evidence>
<reference evidence="3" key="1">
    <citation type="submission" date="2022-10" db="EMBL/GenBank/DDBJ databases">
        <title>Chitinophaga sp. nov., isolated from soil.</title>
        <authorList>
            <person name="Jeon C.O."/>
        </authorList>
    </citation>
    <scope>NUCLEOTIDE SEQUENCE</scope>
    <source>
        <strain evidence="3">R8</strain>
    </source>
</reference>
<evidence type="ECO:0000256" key="1">
    <source>
        <dbReference type="SAM" id="Phobius"/>
    </source>
</evidence>
<gene>
    <name evidence="3" type="ORF">MKQ68_24040</name>
</gene>
<accession>A0ABY6J3E6</accession>
<proteinExistence type="predicted"/>
<dbReference type="Pfam" id="PF14317">
    <property type="entry name" value="YcxB"/>
    <property type="match status" value="1"/>
</dbReference>